<dbReference type="InterPro" id="IPR006895">
    <property type="entry name" value="Znf_Sec23_Sec24"/>
</dbReference>
<dbReference type="InterPro" id="IPR006900">
    <property type="entry name" value="Sec23/24_helical_dom"/>
</dbReference>
<keyword evidence="11" id="KW-0472">Membrane</keyword>
<dbReference type="SUPFAM" id="SSF81995">
    <property type="entry name" value="beta-sandwich domain of Sec23/24"/>
    <property type="match status" value="1"/>
</dbReference>
<feature type="compositionally biased region" description="Low complexity" evidence="12">
    <location>
        <begin position="133"/>
        <end position="143"/>
    </location>
</feature>
<keyword evidence="19" id="KW-1185">Reference proteome</keyword>
<dbReference type="InterPro" id="IPR036180">
    <property type="entry name" value="Gelsolin-like_dom_sf"/>
</dbReference>
<dbReference type="InterPro" id="IPR036465">
    <property type="entry name" value="vWFA_dom_sf"/>
</dbReference>
<evidence type="ECO:0000256" key="9">
    <source>
        <dbReference type="ARBA" id="ARBA00022927"/>
    </source>
</evidence>
<accession>A0A9N9C6N0</accession>
<dbReference type="PANTHER" id="PTHR13803">
    <property type="entry name" value="SEC24-RELATED PROTEIN"/>
    <property type="match status" value="1"/>
</dbReference>
<feature type="domain" description="Sec23/Sec24 helical" evidence="16">
    <location>
        <begin position="767"/>
        <end position="870"/>
    </location>
</feature>
<feature type="region of interest" description="Disordered" evidence="12">
    <location>
        <begin position="1"/>
        <end position="174"/>
    </location>
</feature>
<evidence type="ECO:0000256" key="2">
    <source>
        <dbReference type="ARBA" id="ARBA00004496"/>
    </source>
</evidence>
<dbReference type="GO" id="GO:0000149">
    <property type="term" value="F:SNARE binding"/>
    <property type="evidence" value="ECO:0007669"/>
    <property type="project" value="TreeGrafter"/>
</dbReference>
<evidence type="ECO:0000313" key="18">
    <source>
        <dbReference type="EMBL" id="CAG8591089.1"/>
    </source>
</evidence>
<keyword evidence="7" id="KW-0256">Endoplasmic reticulum</keyword>
<keyword evidence="8" id="KW-0931">ER-Golgi transport</keyword>
<dbReference type="Gene3D" id="1.20.120.730">
    <property type="entry name" value="Sec23/Sec24 helical domain"/>
    <property type="match status" value="1"/>
</dbReference>
<feature type="compositionally biased region" description="Pro residues" evidence="12">
    <location>
        <begin position="72"/>
        <end position="96"/>
    </location>
</feature>
<dbReference type="Gene3D" id="2.30.30.380">
    <property type="entry name" value="Zn-finger domain of Sec23/24"/>
    <property type="match status" value="1"/>
</dbReference>
<comment type="similarity">
    <text evidence="4">Belongs to the SEC23/SEC24 family. SEC24 subfamily.</text>
</comment>
<evidence type="ECO:0000256" key="5">
    <source>
        <dbReference type="ARBA" id="ARBA00022448"/>
    </source>
</evidence>
<feature type="compositionally biased region" description="Polar residues" evidence="12">
    <location>
        <begin position="149"/>
        <end position="160"/>
    </location>
</feature>
<dbReference type="SUPFAM" id="SSF81811">
    <property type="entry name" value="Helical domain of Sec23/24"/>
    <property type="match status" value="1"/>
</dbReference>
<proteinExistence type="inferred from homology"/>
<comment type="subcellular location">
    <subcellularLocation>
        <location evidence="2">Cytoplasm</location>
    </subcellularLocation>
    <subcellularLocation>
        <location evidence="3">Endoplasmic reticulum membrane</location>
    </subcellularLocation>
    <subcellularLocation>
        <location evidence="1">Golgi apparatus membrane</location>
    </subcellularLocation>
</comment>
<evidence type="ECO:0000256" key="4">
    <source>
        <dbReference type="ARBA" id="ARBA00008334"/>
    </source>
</evidence>
<keyword evidence="9" id="KW-0653">Protein transport</keyword>
<dbReference type="Gene3D" id="3.40.20.10">
    <property type="entry name" value="Severin"/>
    <property type="match status" value="1"/>
</dbReference>
<evidence type="ECO:0000256" key="8">
    <source>
        <dbReference type="ARBA" id="ARBA00022892"/>
    </source>
</evidence>
<dbReference type="Gene3D" id="3.40.50.410">
    <property type="entry name" value="von Willebrand factor, type A domain"/>
    <property type="match status" value="1"/>
</dbReference>
<dbReference type="InterPro" id="IPR036175">
    <property type="entry name" value="Sec23/24_helical_dom_sf"/>
</dbReference>
<feature type="domain" description="Gelsolin-like" evidence="13">
    <location>
        <begin position="895"/>
        <end position="967"/>
    </location>
</feature>
<dbReference type="Pfam" id="PF04815">
    <property type="entry name" value="Sec23_helical"/>
    <property type="match status" value="1"/>
</dbReference>
<feature type="domain" description="Sec23/Sec24 trunk" evidence="15">
    <location>
        <begin position="448"/>
        <end position="562"/>
    </location>
</feature>
<dbReference type="GO" id="GO:0000139">
    <property type="term" value="C:Golgi membrane"/>
    <property type="evidence" value="ECO:0007669"/>
    <property type="project" value="UniProtKB-SubCell"/>
</dbReference>
<organism evidence="18 19">
    <name type="scientific">Funneliformis caledonium</name>
    <dbReference type="NCBI Taxonomy" id="1117310"/>
    <lineage>
        <taxon>Eukaryota</taxon>
        <taxon>Fungi</taxon>
        <taxon>Fungi incertae sedis</taxon>
        <taxon>Mucoromycota</taxon>
        <taxon>Glomeromycotina</taxon>
        <taxon>Glomeromycetes</taxon>
        <taxon>Glomerales</taxon>
        <taxon>Glomeraceae</taxon>
        <taxon>Funneliformis</taxon>
    </lineage>
</organism>
<dbReference type="SUPFAM" id="SSF82754">
    <property type="entry name" value="C-terminal, gelsolin-like domain of Sec23/24"/>
    <property type="match status" value="1"/>
</dbReference>
<keyword evidence="6" id="KW-0963">Cytoplasm</keyword>
<evidence type="ECO:0000256" key="12">
    <source>
        <dbReference type="SAM" id="MobiDB-lite"/>
    </source>
</evidence>
<evidence type="ECO:0000313" key="19">
    <source>
        <dbReference type="Proteomes" id="UP000789570"/>
    </source>
</evidence>
<feature type="domain" description="Zinc finger Sec23/Sec24-type" evidence="14">
    <location>
        <begin position="374"/>
        <end position="411"/>
    </location>
</feature>
<dbReference type="GO" id="GO:0006886">
    <property type="term" value="P:intracellular protein transport"/>
    <property type="evidence" value="ECO:0007669"/>
    <property type="project" value="InterPro"/>
</dbReference>
<dbReference type="Pfam" id="PF00626">
    <property type="entry name" value="Gelsolin"/>
    <property type="match status" value="1"/>
</dbReference>
<dbReference type="Pfam" id="PF04811">
    <property type="entry name" value="Sec23_trunk"/>
    <property type="match status" value="1"/>
</dbReference>
<dbReference type="GO" id="GO:0070971">
    <property type="term" value="C:endoplasmic reticulum exit site"/>
    <property type="evidence" value="ECO:0007669"/>
    <property type="project" value="TreeGrafter"/>
</dbReference>
<dbReference type="InterPro" id="IPR029006">
    <property type="entry name" value="ADF-H/Gelsolin-like_dom_sf"/>
</dbReference>
<evidence type="ECO:0000256" key="6">
    <source>
        <dbReference type="ARBA" id="ARBA00022490"/>
    </source>
</evidence>
<evidence type="ECO:0000256" key="10">
    <source>
        <dbReference type="ARBA" id="ARBA00023034"/>
    </source>
</evidence>
<dbReference type="Gene3D" id="2.60.40.1670">
    <property type="entry name" value="beta-sandwich domain of Sec23/24"/>
    <property type="match status" value="1"/>
</dbReference>
<dbReference type="Pfam" id="PF04810">
    <property type="entry name" value="zf-Sec23_Sec24"/>
    <property type="match status" value="1"/>
</dbReference>
<dbReference type="InterPro" id="IPR036174">
    <property type="entry name" value="Znf_Sec23_Sec24_sf"/>
</dbReference>
<dbReference type="EMBL" id="CAJVPQ010002290">
    <property type="protein sequence ID" value="CAG8591089.1"/>
    <property type="molecule type" value="Genomic_DNA"/>
</dbReference>
<dbReference type="SUPFAM" id="SSF53300">
    <property type="entry name" value="vWA-like"/>
    <property type="match status" value="1"/>
</dbReference>
<reference evidence="18" key="1">
    <citation type="submission" date="2021-06" db="EMBL/GenBank/DDBJ databases">
        <authorList>
            <person name="Kallberg Y."/>
            <person name="Tangrot J."/>
            <person name="Rosling A."/>
        </authorList>
    </citation>
    <scope>NUCLEOTIDE SEQUENCE</scope>
    <source>
        <strain evidence="18">UK204</strain>
    </source>
</reference>
<keyword evidence="10" id="KW-0333">Golgi apparatus</keyword>
<dbReference type="InterPro" id="IPR041742">
    <property type="entry name" value="Sec24-like_trunk_dom"/>
</dbReference>
<keyword evidence="5" id="KW-0813">Transport</keyword>
<dbReference type="GO" id="GO:0008270">
    <property type="term" value="F:zinc ion binding"/>
    <property type="evidence" value="ECO:0007669"/>
    <property type="project" value="InterPro"/>
</dbReference>
<dbReference type="GO" id="GO:0090110">
    <property type="term" value="P:COPII-coated vesicle cargo loading"/>
    <property type="evidence" value="ECO:0007669"/>
    <property type="project" value="TreeGrafter"/>
</dbReference>
<feature type="non-terminal residue" evidence="18">
    <location>
        <position position="1475"/>
    </location>
</feature>
<evidence type="ECO:0000259" key="16">
    <source>
        <dbReference type="Pfam" id="PF04815"/>
    </source>
</evidence>
<dbReference type="InterPro" id="IPR012990">
    <property type="entry name" value="Beta-sandwich_Sec23_24"/>
</dbReference>
<dbReference type="GO" id="GO:0005789">
    <property type="term" value="C:endoplasmic reticulum membrane"/>
    <property type="evidence" value="ECO:0007669"/>
    <property type="project" value="UniProtKB-SubCell"/>
</dbReference>
<feature type="compositionally biased region" description="Polar residues" evidence="12">
    <location>
        <begin position="1"/>
        <end position="11"/>
    </location>
</feature>
<feature type="domain" description="Sec23/Sec24 beta-sandwich" evidence="17">
    <location>
        <begin position="674"/>
        <end position="756"/>
    </location>
</feature>
<evidence type="ECO:0000259" key="15">
    <source>
        <dbReference type="Pfam" id="PF04811"/>
    </source>
</evidence>
<evidence type="ECO:0000259" key="17">
    <source>
        <dbReference type="Pfam" id="PF08033"/>
    </source>
</evidence>
<dbReference type="Proteomes" id="UP000789570">
    <property type="component" value="Unassembled WGS sequence"/>
</dbReference>
<dbReference type="GO" id="GO:0030127">
    <property type="term" value="C:COPII vesicle coat"/>
    <property type="evidence" value="ECO:0007669"/>
    <property type="project" value="InterPro"/>
</dbReference>
<dbReference type="OrthoDB" id="49016at2759"/>
<dbReference type="SUPFAM" id="SSF82919">
    <property type="entry name" value="Zn-finger domain of Sec23/24"/>
    <property type="match status" value="1"/>
</dbReference>
<evidence type="ECO:0000259" key="13">
    <source>
        <dbReference type="Pfam" id="PF00626"/>
    </source>
</evidence>
<dbReference type="Pfam" id="PF08033">
    <property type="entry name" value="Sec23_BS"/>
    <property type="match status" value="1"/>
</dbReference>
<comment type="caution">
    <text evidence="18">The sequence shown here is derived from an EMBL/GenBank/DDBJ whole genome shotgun (WGS) entry which is preliminary data.</text>
</comment>
<dbReference type="InterPro" id="IPR050550">
    <property type="entry name" value="SEC23_SEC24_subfamily"/>
</dbReference>
<feature type="compositionally biased region" description="Polar residues" evidence="12">
    <location>
        <begin position="21"/>
        <end position="31"/>
    </location>
</feature>
<evidence type="ECO:0000256" key="7">
    <source>
        <dbReference type="ARBA" id="ARBA00022824"/>
    </source>
</evidence>
<dbReference type="PANTHER" id="PTHR13803:SF39">
    <property type="entry name" value="SECRETORY 24AB, ISOFORM A"/>
    <property type="match status" value="1"/>
</dbReference>
<dbReference type="InterPro" id="IPR007123">
    <property type="entry name" value="Gelsolin-like_dom"/>
</dbReference>
<name>A0A9N9C6N0_9GLOM</name>
<feature type="compositionally biased region" description="Polar residues" evidence="12">
    <location>
        <begin position="49"/>
        <end position="65"/>
    </location>
</feature>
<protein>
    <submittedName>
        <fullName evidence="18">17386_t:CDS:1</fullName>
    </submittedName>
</protein>
<evidence type="ECO:0000256" key="1">
    <source>
        <dbReference type="ARBA" id="ARBA00004394"/>
    </source>
</evidence>
<evidence type="ECO:0000256" key="11">
    <source>
        <dbReference type="ARBA" id="ARBA00023136"/>
    </source>
</evidence>
<dbReference type="InterPro" id="IPR006896">
    <property type="entry name" value="Sec23/24_trunk_dom"/>
</dbReference>
<evidence type="ECO:0000256" key="3">
    <source>
        <dbReference type="ARBA" id="ARBA00004586"/>
    </source>
</evidence>
<dbReference type="CDD" id="cd01479">
    <property type="entry name" value="Sec24-like"/>
    <property type="match status" value="1"/>
</dbReference>
<gene>
    <name evidence="18" type="ORF">FCALED_LOCUS8097</name>
</gene>
<evidence type="ECO:0000259" key="14">
    <source>
        <dbReference type="Pfam" id="PF04810"/>
    </source>
</evidence>
<sequence length="1475" mass="164398">MANLPTQQTPYNRPPSPNFRPMQNTDPNQPVQRGPSPYRPQPPGPGGVSPNQRPVTDPRYSTQPLSPFGRPYTPPGPLNPQTRPTPPGVSPSPPLPSGFRPSPLSSNIPHSGAPSAGLPPGIRPSVSPSYRPGQLQQGQIQQGRPPYPVQQTNPNYQIMQSNSPPPVENPVSPTGTSPPIGAHKAKRLYPKQINEAYTETTHEQYPTFTPAVTAGITGPQQVQPSIQQQPPQFFTPAGDQNYASMASVPTPYGQQFSQSQQPSSMAGMTNQFSNMGLGGNSQSQLIPIHLIGLPPNIMDLDAPPPTINLPLNTSVTPSDKANCDPSYKRSTLNAIPATSSLLSKSRLPLGLVITPYRSLKEGDDLVPVVTDTVIARCRRCRTYINPFVTFVEGGQKWKCNMCFLLNEVPPQFDWDIQTNKQADRWKRAELNHAVVEFVAPTEYMVRPPQPPVYLFVIDVSYPAVQSGVVATAARTILESLDRLPNEENRTKIGFITVDTSLHFYSLNSNSSVPQMLVVSDIEDVFLPQPDDLLVNLTEARAVVESLLGSLGDMFKDTQTIGNALVLQSSLPNINPGSLKTRDDPKVLGTPKESSLLQSADPFYKKFAVDCSRSQVCVDMFLLGSQYSDVATLGCCPRYTGGQTYFYPAFNAGRSEDALKFAHEFAEFLASPIALEAVMRVRASKGIRMTAFHGNFFVRQTDLLALPNVSRDHSYTIEVDIEENITTQTVCFQTALLHTTCFGERRIRVLTLALPVTNSISELFASADQVAITTLLANKAVERSLSSKLEDARDALTNKMIDILGVYKSALTSSQSGASPQLQICNNLKLLPLLSLGLLKHVGLRASSQIPTDLRSYAMCLLTTMPSQLLIPYLHPRFYSLHNLSQESGTYGTEGIIMPKPLNLSSEKLERHGAYLLEDSQNIFIWIGRQVSPQLCMDLLDVRSYEEIRAGKVTLPQLDNVFSQRVNAIVGKTREMRRGVYYPHLYIVKEDGDPSLRLWFLSHIIEDRTDTVMSYHQWLAHLKDKGRLTDSCIVVTSNQQVNKHETKKRFHIPAVYMADRKYGQPLHTECLSPIWQMIVSLCTSSTTAVYMTGAGRKYSKFKCEQRARDVEDFFKSQPASKWSFELYIDNFLADPNLDYTVDVNQLPKMAPGITLVSTCREVFAAKINLEKKFQLNSVFKKSVDITAQTRGFKAFLQPVPSETELSPSVFPSETSSISLSFLPKKNIPLPFSNTFQPSDASDTLPPKTPTQSLRELTHLLNTPNKRPIEKEELWHYTQSNFVICAFALTTKELEAEIGIELAKELSSMRDKNPAIWNPALEEYIDTTLKESGDKFKDVVRNKDIRDIDESFRLYCEKILSDFYNLVDVSPTMNRKIGERKHIVYQVSALFKFYERTFLTLDIDWIESHSRSAKILKSESNSEVAGPPCNATYKHVLGDSKKTFQTDILNLISILREHLDCDIDLATKIKVFSTQSI</sequence>